<dbReference type="KEGG" id="hbq:QI031_03540"/>
<evidence type="ECO:0000313" key="1">
    <source>
        <dbReference type="EMBL" id="WGV26597.1"/>
    </source>
</evidence>
<sequence>MFASASLKEKKWVVRSPFDYCCIEGTAKILLDIGTRKSGLLGFEIVLADDASLVTSEKMVLLLLVKIGELTNWDDSIVLIMGDISEAIGLITVLV</sequence>
<protein>
    <submittedName>
        <fullName evidence="1">Uncharacterized protein</fullName>
    </submittedName>
</protein>
<accession>A0AAJ6NU16</accession>
<name>A0AAJ6NU16_9CYAN</name>
<gene>
    <name evidence="1" type="ORF">QI031_03540</name>
</gene>
<evidence type="ECO:0000313" key="2">
    <source>
        <dbReference type="Proteomes" id="UP001223520"/>
    </source>
</evidence>
<organism evidence="1 2">
    <name type="scientific">Halotia branconii CENA392</name>
    <dbReference type="NCBI Taxonomy" id="1539056"/>
    <lineage>
        <taxon>Bacteria</taxon>
        <taxon>Bacillati</taxon>
        <taxon>Cyanobacteriota</taxon>
        <taxon>Cyanophyceae</taxon>
        <taxon>Nostocales</taxon>
        <taxon>Nodulariaceae</taxon>
        <taxon>Halotia</taxon>
    </lineage>
</organism>
<keyword evidence="2" id="KW-1185">Reference proteome</keyword>
<proteinExistence type="predicted"/>
<dbReference type="Proteomes" id="UP001223520">
    <property type="component" value="Chromosome"/>
</dbReference>
<reference evidence="1 2" key="1">
    <citation type="journal article" date="2023" name="Limnol Oceanogr Lett">
        <title>Environmental adaptations by the intertidal Antarctic cyanobacterium Halotia branconii CENA392 as revealed using long-read genome sequencing.</title>
        <authorList>
            <person name="Dextro R.B."/>
            <person name="Delbaje E."/>
            <person name="Freitas P.N.N."/>
            <person name="Geraldes V."/>
            <person name="Pinto E."/>
            <person name="Long P.F."/>
            <person name="Fiore M.F."/>
        </authorList>
    </citation>
    <scope>NUCLEOTIDE SEQUENCE [LARGE SCALE GENOMIC DNA]</scope>
    <source>
        <strain evidence="1 2">CENA392</strain>
    </source>
</reference>
<dbReference type="RefSeq" id="WP_281483844.1">
    <property type="nucleotide sequence ID" value="NZ_CP124543.1"/>
</dbReference>
<dbReference type="EMBL" id="CP124543">
    <property type="protein sequence ID" value="WGV26597.1"/>
    <property type="molecule type" value="Genomic_DNA"/>
</dbReference>
<dbReference type="AlphaFoldDB" id="A0AAJ6NU16"/>